<organism evidence="2 3">
    <name type="scientific">Rhodopila globiformis</name>
    <name type="common">Rhodopseudomonas globiformis</name>
    <dbReference type="NCBI Taxonomy" id="1071"/>
    <lineage>
        <taxon>Bacteria</taxon>
        <taxon>Pseudomonadati</taxon>
        <taxon>Pseudomonadota</taxon>
        <taxon>Alphaproteobacteria</taxon>
        <taxon>Acetobacterales</taxon>
        <taxon>Acetobacteraceae</taxon>
        <taxon>Rhodopila</taxon>
    </lineage>
</organism>
<reference evidence="2 3" key="1">
    <citation type="journal article" date="2018" name="Arch. Microbiol.">
        <title>New insights into the metabolic potential of the phototrophic purple bacterium Rhodopila globiformis DSM 161(T) from its draft genome sequence and evidence for a vanadium-dependent nitrogenase.</title>
        <authorList>
            <person name="Imhoff J.F."/>
            <person name="Rahn T."/>
            <person name="Kunzel S."/>
            <person name="Neulinger S.C."/>
        </authorList>
    </citation>
    <scope>NUCLEOTIDE SEQUENCE [LARGE SCALE GENOMIC DNA]</scope>
    <source>
        <strain evidence="2 3">DSM 161</strain>
    </source>
</reference>
<comment type="caution">
    <text evidence="2">The sequence shown here is derived from an EMBL/GenBank/DDBJ whole genome shotgun (WGS) entry which is preliminary data.</text>
</comment>
<dbReference type="SUPFAM" id="SSF52980">
    <property type="entry name" value="Restriction endonuclease-like"/>
    <property type="match status" value="1"/>
</dbReference>
<feature type="domain" description="Putative restriction endonuclease" evidence="1">
    <location>
        <begin position="23"/>
        <end position="169"/>
    </location>
</feature>
<dbReference type="PANTHER" id="PTHR36558">
    <property type="entry name" value="GLR1098 PROTEIN"/>
    <property type="match status" value="1"/>
</dbReference>
<gene>
    <name evidence="2" type="ORF">CCS01_08555</name>
</gene>
<dbReference type="EMBL" id="NHRY01000078">
    <property type="protein sequence ID" value="PPQ35094.1"/>
    <property type="molecule type" value="Genomic_DNA"/>
</dbReference>
<proteinExistence type="predicted"/>
<evidence type="ECO:0000313" key="3">
    <source>
        <dbReference type="Proteomes" id="UP000239724"/>
    </source>
</evidence>
<dbReference type="CDD" id="cd06260">
    <property type="entry name" value="DUF820-like"/>
    <property type="match status" value="1"/>
</dbReference>
<evidence type="ECO:0000259" key="1">
    <source>
        <dbReference type="Pfam" id="PF05685"/>
    </source>
</evidence>
<dbReference type="AlphaFoldDB" id="A0A2S6NJQ3"/>
<dbReference type="Proteomes" id="UP000239724">
    <property type="component" value="Unassembled WGS sequence"/>
</dbReference>
<protein>
    <recommendedName>
        <fullName evidence="1">Putative restriction endonuclease domain-containing protein</fullName>
    </recommendedName>
</protein>
<dbReference type="InterPro" id="IPR012296">
    <property type="entry name" value="Nuclease_put_TT1808"/>
</dbReference>
<keyword evidence="3" id="KW-1185">Reference proteome</keyword>
<accession>A0A2S6NJQ3</accession>
<dbReference type="PANTHER" id="PTHR36558:SF1">
    <property type="entry name" value="RESTRICTION ENDONUCLEASE DOMAIN-CONTAINING PROTEIN-RELATED"/>
    <property type="match status" value="1"/>
</dbReference>
<evidence type="ECO:0000313" key="2">
    <source>
        <dbReference type="EMBL" id="PPQ35094.1"/>
    </source>
</evidence>
<sequence>MSEAPRGPLVTVAEFYAFVRSQPREAGRFELIDGFVVRLMAGATWRHDRIVRNGLRLLEAALAGSRCQPFTADIFIRIPTPADRRRQADFGVECGAPDEDGMEADQPRAVFEVLSKSNVGGSDQFDFLAKIEDFRAVPSIEAIVLIDPYAPQALMHRRGPDGAWMEHPEPLIGPEAMLDLPMLGVRFSLADIYAGLKFRPRPMLVWPDDPEEPSAPPPGI</sequence>
<dbReference type="Pfam" id="PF05685">
    <property type="entry name" value="Uma2"/>
    <property type="match status" value="1"/>
</dbReference>
<dbReference type="Gene3D" id="3.90.1570.10">
    <property type="entry name" value="tt1808, chain A"/>
    <property type="match status" value="1"/>
</dbReference>
<name>A0A2S6NJQ3_RHOGL</name>
<dbReference type="InterPro" id="IPR008538">
    <property type="entry name" value="Uma2"/>
</dbReference>
<dbReference type="InterPro" id="IPR011335">
    <property type="entry name" value="Restrct_endonuc-II-like"/>
</dbReference>